<dbReference type="OrthoDB" id="9772604at2"/>
<evidence type="ECO:0000256" key="9">
    <source>
        <dbReference type="ARBA" id="ARBA00031812"/>
    </source>
</evidence>
<organism evidence="12 13">
    <name type="scientific">Streptomyces pactum</name>
    <dbReference type="NCBI Taxonomy" id="68249"/>
    <lineage>
        <taxon>Bacteria</taxon>
        <taxon>Bacillati</taxon>
        <taxon>Actinomycetota</taxon>
        <taxon>Actinomycetes</taxon>
        <taxon>Kitasatosporales</taxon>
        <taxon>Streptomycetaceae</taxon>
        <taxon>Streptomyces</taxon>
    </lineage>
</organism>
<dbReference type="PANTHER" id="PTHR43196:SF1">
    <property type="entry name" value="SULFATE ADENYLYLTRANSFERASE SUBUNIT 2"/>
    <property type="match status" value="1"/>
</dbReference>
<evidence type="ECO:0000256" key="5">
    <source>
        <dbReference type="ARBA" id="ARBA00022695"/>
    </source>
</evidence>
<dbReference type="RefSeq" id="WP_055419608.1">
    <property type="nucleotide sequence ID" value="NZ_CP019724.1"/>
</dbReference>
<sequence>MTTSVATVAEGTDSPYALSHLDALESEAVHIFREVAGEFERPVILFSGGKDSILMLHLALKAFAPAAVPFSLLHVDTGHNFPEVLDYRDRTVDKHGLRLHVASVQDYIDRGVLKERADGTRNPLQTLPLTEKIQAERFDAVFGGGRRDEEKARAKERVFSLRDEFSQWDPRRQRPELWNLYNGRHAPGEHVRVFPLSNWTELDVWQYIAREGIELPAIYYAHEREVFARAGMWLTAGEWGGPKDGERVVKRRVRYRTVGDMSCTGAVDSDADSIEKVIAEIAVSRLTERGATRADDKMSEAAMEDRKREGYF</sequence>
<accession>A0A1S6J5A2</accession>
<dbReference type="PANTHER" id="PTHR43196">
    <property type="entry name" value="SULFATE ADENYLYLTRANSFERASE SUBUNIT 2"/>
    <property type="match status" value="1"/>
</dbReference>
<dbReference type="SUPFAM" id="SSF52402">
    <property type="entry name" value="Adenine nucleotide alpha hydrolases-like"/>
    <property type="match status" value="1"/>
</dbReference>
<dbReference type="InterPro" id="IPR014729">
    <property type="entry name" value="Rossmann-like_a/b/a_fold"/>
</dbReference>
<dbReference type="GO" id="GO:0004781">
    <property type="term" value="F:sulfate adenylyltransferase (ATP) activity"/>
    <property type="evidence" value="ECO:0007669"/>
    <property type="project" value="UniProtKB-EC"/>
</dbReference>
<feature type="domain" description="Phosphoadenosine phosphosulphate reductase" evidence="11">
    <location>
        <begin position="42"/>
        <end position="265"/>
    </location>
</feature>
<name>A0A1S6J5A2_9ACTN</name>
<dbReference type="GO" id="GO:0005524">
    <property type="term" value="F:ATP binding"/>
    <property type="evidence" value="ECO:0007669"/>
    <property type="project" value="UniProtKB-KW"/>
</dbReference>
<reference evidence="12 13" key="1">
    <citation type="submission" date="2017-02" db="EMBL/GenBank/DDBJ databases">
        <title>Streptomyces pactum ACT12 Genome sequencing and assembly.</title>
        <authorList>
            <person name="Xue Q."/>
            <person name="Yan X."/>
            <person name="Jia L."/>
            <person name="Yan H."/>
        </authorList>
    </citation>
    <scope>NUCLEOTIDE SEQUENCE [LARGE SCALE GENOMIC DNA]</scope>
    <source>
        <strain evidence="12 13">ACT12</strain>
    </source>
</reference>
<feature type="region of interest" description="Disordered" evidence="10">
    <location>
        <begin position="290"/>
        <end position="312"/>
    </location>
</feature>
<dbReference type="EMBL" id="CP019724">
    <property type="protein sequence ID" value="AQS66910.1"/>
    <property type="molecule type" value="Genomic_DNA"/>
</dbReference>
<dbReference type="InterPro" id="IPR050128">
    <property type="entry name" value="Sulfate_adenylyltrnsfr_sub2"/>
</dbReference>
<dbReference type="AlphaFoldDB" id="A0A1S6J5A2"/>
<dbReference type="NCBIfam" id="NF009214">
    <property type="entry name" value="PRK12563.1"/>
    <property type="match status" value="1"/>
</dbReference>
<dbReference type="Pfam" id="PF01507">
    <property type="entry name" value="PAPS_reduct"/>
    <property type="match status" value="1"/>
</dbReference>
<dbReference type="Gene3D" id="3.40.50.620">
    <property type="entry name" value="HUPs"/>
    <property type="match status" value="1"/>
</dbReference>
<keyword evidence="6" id="KW-0547">Nucleotide-binding</keyword>
<dbReference type="InterPro" id="IPR002500">
    <property type="entry name" value="PAPS_reduct_dom"/>
</dbReference>
<evidence type="ECO:0000256" key="7">
    <source>
        <dbReference type="ARBA" id="ARBA00022840"/>
    </source>
</evidence>
<keyword evidence="13" id="KW-1185">Reference proteome</keyword>
<dbReference type="EC" id="2.7.7.4" evidence="2"/>
<evidence type="ECO:0000256" key="2">
    <source>
        <dbReference type="ARBA" id="ARBA00012391"/>
    </source>
</evidence>
<dbReference type="PIRSF" id="PIRSF002936">
    <property type="entry name" value="CysDAde_trans"/>
    <property type="match status" value="1"/>
</dbReference>
<keyword evidence="7" id="KW-0067">ATP-binding</keyword>
<evidence type="ECO:0000313" key="13">
    <source>
        <dbReference type="Proteomes" id="UP000189443"/>
    </source>
</evidence>
<dbReference type="Proteomes" id="UP000189443">
    <property type="component" value="Chromosome"/>
</dbReference>
<protein>
    <recommendedName>
        <fullName evidence="3">Sulfate adenylyltransferase subunit 2</fullName>
        <ecNumber evidence="2">2.7.7.4</ecNumber>
    </recommendedName>
    <alternativeName>
        <fullName evidence="8">ATP-sulfurylase small subunit</fullName>
    </alternativeName>
    <alternativeName>
        <fullName evidence="9">Sulfate adenylate transferase</fullName>
    </alternativeName>
</protein>
<evidence type="ECO:0000259" key="11">
    <source>
        <dbReference type="Pfam" id="PF01507"/>
    </source>
</evidence>
<proteinExistence type="inferred from homology"/>
<evidence type="ECO:0000256" key="3">
    <source>
        <dbReference type="ARBA" id="ARBA00022004"/>
    </source>
</evidence>
<dbReference type="KEGG" id="spac:B1H29_08215"/>
<evidence type="ECO:0000256" key="1">
    <source>
        <dbReference type="ARBA" id="ARBA00008885"/>
    </source>
</evidence>
<dbReference type="InterPro" id="IPR011784">
    <property type="entry name" value="SO4_adenylTrfase_ssu"/>
</dbReference>
<evidence type="ECO:0000256" key="6">
    <source>
        <dbReference type="ARBA" id="ARBA00022741"/>
    </source>
</evidence>
<dbReference type="GO" id="GO:0000103">
    <property type="term" value="P:sulfate assimilation"/>
    <property type="evidence" value="ECO:0007669"/>
    <property type="project" value="InterPro"/>
</dbReference>
<comment type="similarity">
    <text evidence="1">Belongs to the PAPS reductase family. CysD subfamily.</text>
</comment>
<gene>
    <name evidence="12" type="ORF">B1H29_08215</name>
</gene>
<dbReference type="STRING" id="68249.BC342_27780"/>
<dbReference type="NCBIfam" id="TIGR02039">
    <property type="entry name" value="CysD"/>
    <property type="match status" value="1"/>
</dbReference>
<keyword evidence="4 12" id="KW-0808">Transferase</keyword>
<evidence type="ECO:0000256" key="8">
    <source>
        <dbReference type="ARBA" id="ARBA00030256"/>
    </source>
</evidence>
<keyword evidence="5 12" id="KW-0548">Nucleotidyltransferase</keyword>
<dbReference type="NCBIfam" id="NF003587">
    <property type="entry name" value="PRK05253.1"/>
    <property type="match status" value="1"/>
</dbReference>
<evidence type="ECO:0000313" key="12">
    <source>
        <dbReference type="EMBL" id="AQS66910.1"/>
    </source>
</evidence>
<evidence type="ECO:0000256" key="4">
    <source>
        <dbReference type="ARBA" id="ARBA00022679"/>
    </source>
</evidence>
<evidence type="ECO:0000256" key="10">
    <source>
        <dbReference type="SAM" id="MobiDB-lite"/>
    </source>
</evidence>